<evidence type="ECO:0000256" key="1">
    <source>
        <dbReference type="ARBA" id="ARBA00004727"/>
    </source>
</evidence>
<comment type="pathway">
    <text evidence="1">Glycan biosynthesis; starch biosynthesis.</text>
</comment>
<evidence type="ECO:0000256" key="3">
    <source>
        <dbReference type="ARBA" id="ARBA00022679"/>
    </source>
</evidence>
<dbReference type="Pfam" id="PF00534">
    <property type="entry name" value="Glycos_transf_1"/>
    <property type="match status" value="1"/>
</dbReference>
<proteinExistence type="predicted"/>
<accession>A0A803NTQ4</accession>
<dbReference type="PANTHER" id="PTHR45825:SF15">
    <property type="entry name" value="STARCH SYNTHASE, CHLOROPLASTIC_AMYLOPLASTIC"/>
    <property type="match status" value="1"/>
</dbReference>
<evidence type="ECO:0000259" key="5">
    <source>
        <dbReference type="Pfam" id="PF00534"/>
    </source>
</evidence>
<evidence type="ECO:0000313" key="7">
    <source>
        <dbReference type="EnsemblPlants" id="cds.evm.model.02.1461"/>
    </source>
</evidence>
<reference evidence="7" key="2">
    <citation type="submission" date="2021-03" db="UniProtKB">
        <authorList>
            <consortium name="EnsemblPlants"/>
        </authorList>
    </citation>
    <scope>IDENTIFICATION</scope>
</reference>
<dbReference type="SUPFAM" id="SSF53756">
    <property type="entry name" value="UDP-Glycosyltransferase/glycogen phosphorylase"/>
    <property type="match status" value="1"/>
</dbReference>
<dbReference type="GO" id="GO:0019252">
    <property type="term" value="P:starch biosynthetic process"/>
    <property type="evidence" value="ECO:0007669"/>
    <property type="project" value="UniProtKB-UniPathway"/>
</dbReference>
<name>A0A803NTQ4_CANSA</name>
<dbReference type="UniPathway" id="UPA00152"/>
<dbReference type="CDD" id="cd03791">
    <property type="entry name" value="GT5_Glycogen_synthase_DULL1-like"/>
    <property type="match status" value="1"/>
</dbReference>
<dbReference type="PANTHER" id="PTHR45825">
    <property type="entry name" value="GRANULE-BOUND STARCH SYNTHASE 1, CHLOROPLASTIC/AMYLOPLASTIC"/>
    <property type="match status" value="1"/>
</dbReference>
<evidence type="ECO:0000313" key="8">
    <source>
        <dbReference type="Proteomes" id="UP000596661"/>
    </source>
</evidence>
<dbReference type="EnsemblPlants" id="evm.model.02.1461">
    <property type="protein sequence ID" value="cds.evm.model.02.1461"/>
    <property type="gene ID" value="evm.TU.02.1461"/>
</dbReference>
<dbReference type="FunFam" id="3.40.50.2000:FF:000073">
    <property type="entry name" value="Starch synthase, chloroplastic/amyloplastic"/>
    <property type="match status" value="1"/>
</dbReference>
<dbReference type="EMBL" id="UZAU01000198">
    <property type="status" value="NOT_ANNOTATED_CDS"/>
    <property type="molecule type" value="Genomic_DNA"/>
</dbReference>
<protein>
    <recommendedName>
        <fullName evidence="9">Starch synthase, chloroplastic/amyloplastic</fullName>
    </recommendedName>
</protein>
<feature type="domain" description="Glycosyl transferase family 1" evidence="5">
    <location>
        <begin position="93"/>
        <end position="214"/>
    </location>
</feature>
<dbReference type="Gramene" id="evm.model.02.1461">
    <property type="protein sequence ID" value="cds.evm.model.02.1461"/>
    <property type="gene ID" value="evm.TU.02.1461"/>
</dbReference>
<dbReference type="GO" id="GO:0016757">
    <property type="term" value="F:glycosyltransferase activity"/>
    <property type="evidence" value="ECO:0007669"/>
    <property type="project" value="UniProtKB-KW"/>
</dbReference>
<keyword evidence="3" id="KW-0808">Transferase</keyword>
<evidence type="ECO:0000256" key="2">
    <source>
        <dbReference type="ARBA" id="ARBA00022676"/>
    </source>
</evidence>
<organism evidence="7 8">
    <name type="scientific">Cannabis sativa</name>
    <name type="common">Hemp</name>
    <name type="synonym">Marijuana</name>
    <dbReference type="NCBI Taxonomy" id="3483"/>
    <lineage>
        <taxon>Eukaryota</taxon>
        <taxon>Viridiplantae</taxon>
        <taxon>Streptophyta</taxon>
        <taxon>Embryophyta</taxon>
        <taxon>Tracheophyta</taxon>
        <taxon>Spermatophyta</taxon>
        <taxon>Magnoliopsida</taxon>
        <taxon>eudicotyledons</taxon>
        <taxon>Gunneridae</taxon>
        <taxon>Pentapetalae</taxon>
        <taxon>rosids</taxon>
        <taxon>fabids</taxon>
        <taxon>Rosales</taxon>
        <taxon>Cannabaceae</taxon>
        <taxon>Cannabis</taxon>
    </lineage>
</organism>
<feature type="domain" description="Starch synthase catalytic" evidence="6">
    <location>
        <begin position="1"/>
        <end position="38"/>
    </location>
</feature>
<dbReference type="Proteomes" id="UP000596661">
    <property type="component" value="Chromosome 2"/>
</dbReference>
<evidence type="ECO:0008006" key="9">
    <source>
        <dbReference type="Google" id="ProtNLM"/>
    </source>
</evidence>
<dbReference type="Gene3D" id="3.40.50.2000">
    <property type="entry name" value="Glycogen Phosphorylase B"/>
    <property type="match status" value="2"/>
</dbReference>
<dbReference type="InterPro" id="IPR013534">
    <property type="entry name" value="Starch_synth_cat_dom"/>
</dbReference>
<gene>
    <name evidence="7" type="primary">LOC115704971</name>
</gene>
<dbReference type="InterPro" id="IPR001296">
    <property type="entry name" value="Glyco_trans_1"/>
</dbReference>
<keyword evidence="4" id="KW-0750">Starch biosynthesis</keyword>
<evidence type="ECO:0000259" key="6">
    <source>
        <dbReference type="Pfam" id="PF08323"/>
    </source>
</evidence>
<dbReference type="Pfam" id="PF08323">
    <property type="entry name" value="Glyco_transf_5"/>
    <property type="match status" value="1"/>
</dbReference>
<keyword evidence="2" id="KW-0328">Glycosyltransferase</keyword>
<reference evidence="7" key="1">
    <citation type="submission" date="2018-11" db="EMBL/GenBank/DDBJ databases">
        <authorList>
            <person name="Grassa J C."/>
        </authorList>
    </citation>
    <scope>NUCLEOTIDE SEQUENCE [LARGE SCALE GENOMIC DNA]</scope>
</reference>
<sequence>MKAGILESDKVLTVSPYYAKELVSGVEKGVELDNVLRKTGIMGIVNGMDVQEWNPSTDKYLSVKYDASTVREAKAILKEALQAEVGLPVDRNIPVIGFIGRVEEQKGSDILIAAIPYFIKENVQIIVLGTGKKPMEKQLQELETLYPKKARGVAKFNVPLAHMITGGADFILVPSRFEPCGLIQLHAMRYGTVPIVASTGGLVDTVKEGFTGFQMGAFNVECDEVDTADVQSVAKNVIRALATYGTSTLTEMIKNCMAQDLSWKGPAKKWEAMLLSLGVDGSEDGIDGEEIAPMAKENVATP</sequence>
<evidence type="ECO:0000256" key="4">
    <source>
        <dbReference type="ARBA" id="ARBA00022922"/>
    </source>
</evidence>
<keyword evidence="8" id="KW-1185">Reference proteome</keyword>
<dbReference type="AlphaFoldDB" id="A0A803NTQ4"/>
<dbReference type="OMA" id="NCSSGHE"/>